<evidence type="ECO:0000256" key="1">
    <source>
        <dbReference type="ARBA" id="ARBA00005820"/>
    </source>
</evidence>
<feature type="region of interest" description="Disordered" evidence="4">
    <location>
        <begin position="1094"/>
        <end position="1131"/>
    </location>
</feature>
<keyword evidence="2 3" id="KW-0238">DNA-binding</keyword>
<keyword evidence="7" id="KW-1185">Reference proteome</keyword>
<sequence>MWFSVLGPLQVRDDRGQPVAVGGPRLRALLSLLLLRAGARVSGEALAEAVWPDRESLPPPNTLQALVSRLRRTLGDEVTVDGDGTGYRLDADPGSVDLHAYEGLARSGRALLKEGDSAGAERDLSRARSLWRGRPLPDLTARGVAEETVVRLEGLHRTVVEDHLAARLERDPAGVLPEAEALAAEDRYRERPVELLMRSLAAQGRVADALAAYTGFSEHLADTLGLDPSPHLENLHLRLLRGELAPRAADEPGRTGPDPEHPDADAGPHDPAAERVRLPLALTSFVPREEESAGARDLLTRARLVTLTGPGGAGKTRLAVETATAFVEDGDDQVEDGAWFVELAPLAEGDDLAETVAATLGLREGTRLGPRAVGSAAPSALDRVAAYLARRSALLVLDNCEHLLDAAAGTVQALLARCPALTVLATSRAPLEVPGERLLPVPPLALPPEGSGAAEASRYPSVALFADRARAVRPDFAVGPDNVGDVVQIVRELDGIPLALELAAARLRSMGPAHLSARLCDRFRLLTGPQRSTLPRHRTLRAVVDWSWDLLGRAERRLLARLSVVPGGAGLSAVERVCADPGTTEVDGVDVWEALFSLVDQSLVVADAGTADPEQPRYRLLETVRAYADERLVESGEAARVRTEHSRYVRDLWREADAGLRGARQASVLASLADDAAGFGAALRWAVDSGDADLALDLIEYGQWYWTIEGDWEPLARWSSQVLDSFEDRMPPGRAVAHACCLFHRASVRIDLELDHAEELMAEIDAVLAPEGRLAEYHPVLVNALLYAALVGPDGSRHLGRLADALDGADRWTRASIEIMLALADVVHGRADHGLDRALRAWEDFRYLGDPWGTCQALAQSADLYRYSDLARARSLLAEGRRIAESTGLHDMATVFALRCVQVAVLEGDLDAARADLDALAPVAGRLEQDHRVLWIMARVQAAREEGDLDRAVDLIEHHTEEVTNLGGFSWIYVEPAWWGLAATVHRRAGREHEALEMLGRAWSVASVRGAPGPVGAEIAELLGVLSVGRDPEDAALLIGYGEALRGLPELAEPDVVEAREHLDRALGPERYGALLARGREACPEGIGDALAERLSGHVPRRVANPRPPRAPGRPGAEEGEGPERAQVRRR</sequence>
<dbReference type="InterPro" id="IPR011990">
    <property type="entry name" value="TPR-like_helical_dom_sf"/>
</dbReference>
<dbReference type="CDD" id="cd15831">
    <property type="entry name" value="BTAD"/>
    <property type="match status" value="1"/>
</dbReference>
<accession>A0ABR9P705</accession>
<dbReference type="Gene3D" id="3.40.50.300">
    <property type="entry name" value="P-loop containing nucleotide triphosphate hydrolases"/>
    <property type="match status" value="1"/>
</dbReference>
<dbReference type="InterPro" id="IPR036388">
    <property type="entry name" value="WH-like_DNA-bd_sf"/>
</dbReference>
<gene>
    <name evidence="6" type="ORF">IDM40_12970</name>
</gene>
<feature type="region of interest" description="Disordered" evidence="4">
    <location>
        <begin position="248"/>
        <end position="271"/>
    </location>
</feature>
<dbReference type="Proteomes" id="UP000806528">
    <property type="component" value="Unassembled WGS sequence"/>
</dbReference>
<protein>
    <submittedName>
        <fullName evidence="6">Winged helix-turn-helix domain-containing protein</fullName>
    </submittedName>
</protein>
<feature type="DNA-binding region" description="OmpR/PhoB-type" evidence="3">
    <location>
        <begin position="1"/>
        <end position="91"/>
    </location>
</feature>
<evidence type="ECO:0000313" key="7">
    <source>
        <dbReference type="Proteomes" id="UP000806528"/>
    </source>
</evidence>
<dbReference type="Pfam" id="PF00486">
    <property type="entry name" value="Trans_reg_C"/>
    <property type="match status" value="1"/>
</dbReference>
<feature type="domain" description="OmpR/PhoB-type" evidence="5">
    <location>
        <begin position="1"/>
        <end position="91"/>
    </location>
</feature>
<dbReference type="RefSeq" id="WP_193122246.1">
    <property type="nucleotide sequence ID" value="NZ_JADBGI010000010.1"/>
</dbReference>
<dbReference type="Pfam" id="PF13401">
    <property type="entry name" value="AAA_22"/>
    <property type="match status" value="1"/>
</dbReference>
<comment type="similarity">
    <text evidence="1">Belongs to the AfsR/DnrI/RedD regulatory family.</text>
</comment>
<dbReference type="SUPFAM" id="SSF46894">
    <property type="entry name" value="C-terminal effector domain of the bipartite response regulators"/>
    <property type="match status" value="1"/>
</dbReference>
<evidence type="ECO:0000313" key="6">
    <source>
        <dbReference type="EMBL" id="MBE2999613.1"/>
    </source>
</evidence>
<dbReference type="InterPro" id="IPR001867">
    <property type="entry name" value="OmpR/PhoB-type_DNA-bd"/>
</dbReference>
<proteinExistence type="inferred from homology"/>
<reference evidence="6 7" key="1">
    <citation type="submission" date="2020-09" db="EMBL/GenBank/DDBJ databases">
        <title>Diversity and distribution of actinomycetes associated with coral in the coast of Hainan.</title>
        <authorList>
            <person name="Li F."/>
        </authorList>
    </citation>
    <scope>NUCLEOTIDE SEQUENCE [LARGE SCALE GENOMIC DNA]</scope>
    <source>
        <strain evidence="6 7">HNM0947</strain>
    </source>
</reference>
<evidence type="ECO:0000256" key="4">
    <source>
        <dbReference type="SAM" id="MobiDB-lite"/>
    </source>
</evidence>
<dbReference type="SUPFAM" id="SSF52540">
    <property type="entry name" value="P-loop containing nucleoside triphosphate hydrolases"/>
    <property type="match status" value="1"/>
</dbReference>
<feature type="compositionally biased region" description="Basic and acidic residues" evidence="4">
    <location>
        <begin position="1122"/>
        <end position="1131"/>
    </location>
</feature>
<dbReference type="Gene3D" id="1.25.40.10">
    <property type="entry name" value="Tetratricopeptide repeat domain"/>
    <property type="match status" value="1"/>
</dbReference>
<dbReference type="SUPFAM" id="SSF48452">
    <property type="entry name" value="TPR-like"/>
    <property type="match status" value="1"/>
</dbReference>
<dbReference type="SMART" id="SM01043">
    <property type="entry name" value="BTAD"/>
    <property type="match status" value="1"/>
</dbReference>
<dbReference type="SMART" id="SM00862">
    <property type="entry name" value="Trans_reg_C"/>
    <property type="match status" value="1"/>
</dbReference>
<dbReference type="Gene3D" id="1.10.10.10">
    <property type="entry name" value="Winged helix-like DNA-binding domain superfamily/Winged helix DNA-binding domain"/>
    <property type="match status" value="1"/>
</dbReference>
<dbReference type="InterPro" id="IPR058852">
    <property type="entry name" value="HTH_77"/>
</dbReference>
<name>A0ABR9P705_9ACTN</name>
<evidence type="ECO:0000256" key="3">
    <source>
        <dbReference type="PROSITE-ProRule" id="PRU01091"/>
    </source>
</evidence>
<comment type="caution">
    <text evidence="6">The sequence shown here is derived from an EMBL/GenBank/DDBJ whole genome shotgun (WGS) entry which is preliminary data.</text>
</comment>
<dbReference type="Pfam" id="PF25872">
    <property type="entry name" value="HTH_77"/>
    <property type="match status" value="1"/>
</dbReference>
<dbReference type="PRINTS" id="PR00364">
    <property type="entry name" value="DISEASERSIST"/>
</dbReference>
<dbReference type="PROSITE" id="PS51755">
    <property type="entry name" value="OMPR_PHOB"/>
    <property type="match status" value="1"/>
</dbReference>
<dbReference type="Pfam" id="PF03704">
    <property type="entry name" value="BTAD"/>
    <property type="match status" value="1"/>
</dbReference>
<evidence type="ECO:0000256" key="2">
    <source>
        <dbReference type="ARBA" id="ARBA00023125"/>
    </source>
</evidence>
<organism evidence="6 7">
    <name type="scientific">Nocardiopsis coralli</name>
    <dbReference type="NCBI Taxonomy" id="2772213"/>
    <lineage>
        <taxon>Bacteria</taxon>
        <taxon>Bacillati</taxon>
        <taxon>Actinomycetota</taxon>
        <taxon>Actinomycetes</taxon>
        <taxon>Streptosporangiales</taxon>
        <taxon>Nocardiopsidaceae</taxon>
        <taxon>Nocardiopsis</taxon>
    </lineage>
</organism>
<dbReference type="EMBL" id="JADBGI010000010">
    <property type="protein sequence ID" value="MBE2999613.1"/>
    <property type="molecule type" value="Genomic_DNA"/>
</dbReference>
<dbReference type="PANTHER" id="PTHR47691">
    <property type="entry name" value="REGULATOR-RELATED"/>
    <property type="match status" value="1"/>
</dbReference>
<dbReference type="InterPro" id="IPR016032">
    <property type="entry name" value="Sig_transdc_resp-reg_C-effctor"/>
</dbReference>
<dbReference type="InterPro" id="IPR027417">
    <property type="entry name" value="P-loop_NTPase"/>
</dbReference>
<dbReference type="PANTHER" id="PTHR47691:SF3">
    <property type="entry name" value="HTH-TYPE TRANSCRIPTIONAL REGULATOR RV0890C-RELATED"/>
    <property type="match status" value="1"/>
</dbReference>
<dbReference type="InterPro" id="IPR005158">
    <property type="entry name" value="BTAD"/>
</dbReference>
<evidence type="ECO:0000259" key="5">
    <source>
        <dbReference type="PROSITE" id="PS51755"/>
    </source>
</evidence>
<dbReference type="InterPro" id="IPR049945">
    <property type="entry name" value="AAA_22"/>
</dbReference>